<comment type="function">
    <text evidence="5">Serine peptidase whose precise substrate specificity remains unclear. Does not cleave peptides after a arginine or lysine residue. Regulates trans-Golgi network morphology and sorting by regulating the membrane binding of the AP-1 complex. May play a role in the regulation of synaptic vesicle exocytosis.</text>
</comment>
<evidence type="ECO:0000256" key="5">
    <source>
        <dbReference type="ARBA" id="ARBA00045448"/>
    </source>
</evidence>
<keyword evidence="10" id="KW-1185">Reference proteome</keyword>
<dbReference type="SUPFAM" id="SSF50993">
    <property type="entry name" value="Peptidase/esterase 'gauge' domain"/>
    <property type="match status" value="1"/>
</dbReference>
<dbReference type="SUPFAM" id="SSF53474">
    <property type="entry name" value="alpha/beta-Hydrolases"/>
    <property type="match status" value="1"/>
</dbReference>
<dbReference type="InterPro" id="IPR023302">
    <property type="entry name" value="Pept_S9A_N"/>
</dbReference>
<evidence type="ECO:0000256" key="3">
    <source>
        <dbReference type="ARBA" id="ARBA00022801"/>
    </source>
</evidence>
<protein>
    <recommendedName>
        <fullName evidence="6">Prolyl endopeptidase</fullName>
        <ecNumber evidence="6">3.4.21.-</ecNumber>
    </recommendedName>
</protein>
<dbReference type="InterPro" id="IPR051543">
    <property type="entry name" value="Serine_Peptidase_S9A"/>
</dbReference>
<dbReference type="Pfam" id="PF00326">
    <property type="entry name" value="Peptidase_S9"/>
    <property type="match status" value="1"/>
</dbReference>
<dbReference type="InterPro" id="IPR002470">
    <property type="entry name" value="Peptidase_S9A"/>
</dbReference>
<evidence type="ECO:0000256" key="6">
    <source>
        <dbReference type="RuleBase" id="RU368024"/>
    </source>
</evidence>
<keyword evidence="2 6" id="KW-0645">Protease</keyword>
<comment type="caution">
    <text evidence="9">The sequence shown here is derived from an EMBL/GenBank/DDBJ whole genome shotgun (WGS) entry which is preliminary data.</text>
</comment>
<dbReference type="Pfam" id="PF02897">
    <property type="entry name" value="Peptidase_S9_N"/>
    <property type="match status" value="1"/>
</dbReference>
<name>A0ABR1GEQ5_AURAN</name>
<dbReference type="PANTHER" id="PTHR11757:SF19">
    <property type="entry name" value="PROLYL ENDOPEPTIDASE-LIKE"/>
    <property type="match status" value="1"/>
</dbReference>
<evidence type="ECO:0000256" key="2">
    <source>
        <dbReference type="ARBA" id="ARBA00022670"/>
    </source>
</evidence>
<dbReference type="Gene3D" id="2.130.10.120">
    <property type="entry name" value="Prolyl oligopeptidase, N-terminal domain"/>
    <property type="match status" value="1"/>
</dbReference>
<keyword evidence="4 6" id="KW-0720">Serine protease</keyword>
<dbReference type="EMBL" id="JBBJCI010000024">
    <property type="protein sequence ID" value="KAK7254524.1"/>
    <property type="molecule type" value="Genomic_DNA"/>
</dbReference>
<dbReference type="PANTHER" id="PTHR11757">
    <property type="entry name" value="PROTEASE FAMILY S9A OLIGOPEPTIDASE"/>
    <property type="match status" value="1"/>
</dbReference>
<reference evidence="9 10" key="1">
    <citation type="submission" date="2024-03" db="EMBL/GenBank/DDBJ databases">
        <title>Aureococcus anophagefferens CCMP1851 and Kratosvirus quantuckense: Draft genome of a second virus-susceptible host strain in the model system.</title>
        <authorList>
            <person name="Chase E."/>
            <person name="Truchon A.R."/>
            <person name="Schepens W."/>
            <person name="Wilhelm S.W."/>
        </authorList>
    </citation>
    <scope>NUCLEOTIDE SEQUENCE [LARGE SCALE GENOMIC DNA]</scope>
    <source>
        <strain evidence="9 10">CCMP1851</strain>
    </source>
</reference>
<gene>
    <name evidence="9" type="primary">OPB</name>
    <name evidence="9" type="ORF">SO694_000114129</name>
</gene>
<feature type="domain" description="Peptidase S9A N-terminal" evidence="8">
    <location>
        <begin position="36"/>
        <end position="447"/>
    </location>
</feature>
<dbReference type="EC" id="3.4.21.-" evidence="6"/>
<dbReference type="Proteomes" id="UP001363151">
    <property type="component" value="Unassembled WGS sequence"/>
</dbReference>
<keyword evidence="3 6" id="KW-0378">Hydrolase</keyword>
<dbReference type="PRINTS" id="PR00862">
    <property type="entry name" value="PROLIGOPTASE"/>
</dbReference>
<organism evidence="9 10">
    <name type="scientific">Aureococcus anophagefferens</name>
    <name type="common">Harmful bloom alga</name>
    <dbReference type="NCBI Taxonomy" id="44056"/>
    <lineage>
        <taxon>Eukaryota</taxon>
        <taxon>Sar</taxon>
        <taxon>Stramenopiles</taxon>
        <taxon>Ochrophyta</taxon>
        <taxon>Pelagophyceae</taxon>
        <taxon>Pelagomonadales</taxon>
        <taxon>Pelagomonadaceae</taxon>
        <taxon>Aureococcus</taxon>
    </lineage>
</organism>
<sequence length="727" mass="79919">MVMHESRGLSTASAERLKPPVAARVPKAVKFGVVAGEDRGVEPMDPPATLVDNYFWLRDDSRTDETILAHLRAENAFTEAATGHLAAFRAKLYDELLSRVQEDDDTPPYKLGDWLYFSRTVKGLSYRQYLRRPVGGGPDELYLDVNEVAKTLPNPKQCDVHEVEVSPDGSQVAFAVDGTGYETYDVVVRQLTNDGADETIAKTLGGIAWASEKEFYYVTEDAAHRPYRVWKHVLGTPQADDALVFEEPDEMFNVGCWRDADGSTIFIESESKETTELRFISLEDGGGAPTVVRPREFGVRYDAASHAPSNSLILTSNVDGFRNRALFKASKDAPGTWALLSDGAGAAVLPHDESRSLGAPRAFKDFVAVRGREDGFTQIWTVPLDGAVAAAPATRVKFDADAFTASLGANAEFDNGGVLRVRYGSVTTPSSTLDYDVASTAFTTVKVQPVPNYDEALYATERVEVPSRDGTTKIPVTLLWRKDKRVAGEPMPTHLYGYGSYGICMDPSFSSSRFALVDRGICYAIAHVRGGGEMGHNLWYEQQGKYLAKKNTFFDFVDVAAHLKATGVASEMSCEGRSAGGLLVGNAVNLAPDAFCACVAGVPFVDLMVTMCDPSIPLTTEEWEEWGNPNNAKYFQYMLEYSPIDNVAPGVTYPKMLLVSGLNDPRVAYWEPAKWAQVLRHDVANPDDVLLKMDMAAGHFSAADRYRYLRELAFDYAWLLDVFGKAE</sequence>
<dbReference type="InterPro" id="IPR029058">
    <property type="entry name" value="AB_hydrolase_fold"/>
</dbReference>
<evidence type="ECO:0000313" key="10">
    <source>
        <dbReference type="Proteomes" id="UP001363151"/>
    </source>
</evidence>
<evidence type="ECO:0000259" key="7">
    <source>
        <dbReference type="Pfam" id="PF00326"/>
    </source>
</evidence>
<evidence type="ECO:0000256" key="4">
    <source>
        <dbReference type="ARBA" id="ARBA00022825"/>
    </source>
</evidence>
<feature type="domain" description="Peptidase S9 prolyl oligopeptidase catalytic" evidence="7">
    <location>
        <begin position="507"/>
        <end position="725"/>
    </location>
</feature>
<evidence type="ECO:0000313" key="9">
    <source>
        <dbReference type="EMBL" id="KAK7254524.1"/>
    </source>
</evidence>
<dbReference type="InterPro" id="IPR001375">
    <property type="entry name" value="Peptidase_S9_cat"/>
</dbReference>
<dbReference type="Gene3D" id="3.40.50.1820">
    <property type="entry name" value="alpha/beta hydrolase"/>
    <property type="match status" value="1"/>
</dbReference>
<accession>A0ABR1GEQ5</accession>
<evidence type="ECO:0000256" key="1">
    <source>
        <dbReference type="ARBA" id="ARBA00005228"/>
    </source>
</evidence>
<evidence type="ECO:0000259" key="8">
    <source>
        <dbReference type="Pfam" id="PF02897"/>
    </source>
</evidence>
<comment type="similarity">
    <text evidence="1 6">Belongs to the peptidase S9A family.</text>
</comment>
<proteinExistence type="inferred from homology"/>